<dbReference type="PANTHER" id="PTHR21666:SF268">
    <property type="entry name" value="PEPTIDASE M23 DOMAIN-CONTAINING PROTEIN"/>
    <property type="match status" value="1"/>
</dbReference>
<dbReference type="Proteomes" id="UP001207605">
    <property type="component" value="Unassembled WGS sequence"/>
</dbReference>
<proteinExistence type="predicted"/>
<dbReference type="Gene3D" id="2.70.70.10">
    <property type="entry name" value="Glucose Permease (Domain IIA)"/>
    <property type="match status" value="1"/>
</dbReference>
<evidence type="ECO:0000313" key="3">
    <source>
        <dbReference type="EMBL" id="MCU6698907.1"/>
    </source>
</evidence>
<organism evidence="3 4">
    <name type="scientific">Dorea ammoniilytica</name>
    <dbReference type="NCBI Taxonomy" id="2981788"/>
    <lineage>
        <taxon>Bacteria</taxon>
        <taxon>Bacillati</taxon>
        <taxon>Bacillota</taxon>
        <taxon>Clostridia</taxon>
        <taxon>Lachnospirales</taxon>
        <taxon>Lachnospiraceae</taxon>
        <taxon>Dorea</taxon>
    </lineage>
</organism>
<name>A0ABT2S3C6_9FIRM</name>
<dbReference type="InterPro" id="IPR050570">
    <property type="entry name" value="Cell_wall_metabolism_enzyme"/>
</dbReference>
<accession>A0ABT2S3C6</accession>
<dbReference type="PANTHER" id="PTHR21666">
    <property type="entry name" value="PEPTIDASE-RELATED"/>
    <property type="match status" value="1"/>
</dbReference>
<protein>
    <submittedName>
        <fullName evidence="3">M23 family metallopeptidase</fullName>
    </submittedName>
</protein>
<dbReference type="EMBL" id="JAOQJV010000001">
    <property type="protein sequence ID" value="MCU6698907.1"/>
    <property type="molecule type" value="Genomic_DNA"/>
</dbReference>
<feature type="chain" id="PRO_5046746027" evidence="1">
    <location>
        <begin position="19"/>
        <end position="229"/>
    </location>
</feature>
<feature type="domain" description="M23ase beta-sheet core" evidence="2">
    <location>
        <begin position="102"/>
        <end position="206"/>
    </location>
</feature>
<sequence>MFRILLILAFVCTNGAHALYEKSKINTRENLGIEDAEYRREFCSPGMKEDRDEWSDSCLSFLEKVERDSVYFPIPESVADQTLTVSYVDSWMANREYKGKSRHEGTDIMADKNERGLYPVISISDGMITNLGWLEKGGYRIGITSPSGVYYYYAHLESYAEIKEGDQVQAGEMLGFMGDSGYGEEGTTGQFPVHLHLGIYAFENGKEISVNPYYLLRALEDKTLKYYYI</sequence>
<dbReference type="CDD" id="cd12797">
    <property type="entry name" value="M23_peptidase"/>
    <property type="match status" value="1"/>
</dbReference>
<comment type="caution">
    <text evidence="3">The sequence shown here is derived from an EMBL/GenBank/DDBJ whole genome shotgun (WGS) entry which is preliminary data.</text>
</comment>
<keyword evidence="1" id="KW-0732">Signal</keyword>
<feature type="signal peptide" evidence="1">
    <location>
        <begin position="1"/>
        <end position="18"/>
    </location>
</feature>
<dbReference type="SUPFAM" id="SSF51261">
    <property type="entry name" value="Duplicated hybrid motif"/>
    <property type="match status" value="1"/>
</dbReference>
<dbReference type="Pfam" id="PF01551">
    <property type="entry name" value="Peptidase_M23"/>
    <property type="match status" value="1"/>
</dbReference>
<keyword evidence="4" id="KW-1185">Reference proteome</keyword>
<evidence type="ECO:0000259" key="2">
    <source>
        <dbReference type="Pfam" id="PF01551"/>
    </source>
</evidence>
<reference evidence="3 4" key="1">
    <citation type="journal article" date="2021" name="ISME Commun">
        <title>Automated analysis of genomic sequences facilitates high-throughput and comprehensive description of bacteria.</title>
        <authorList>
            <person name="Hitch T.C.A."/>
        </authorList>
    </citation>
    <scope>NUCLEOTIDE SEQUENCE [LARGE SCALE GENOMIC DNA]</scope>
    <source>
        <strain evidence="3 4">Sanger_02</strain>
    </source>
</reference>
<evidence type="ECO:0000313" key="4">
    <source>
        <dbReference type="Proteomes" id="UP001207605"/>
    </source>
</evidence>
<dbReference type="InterPro" id="IPR016047">
    <property type="entry name" value="M23ase_b-sheet_dom"/>
</dbReference>
<gene>
    <name evidence="3" type="ORF">OCV65_01435</name>
</gene>
<dbReference type="InterPro" id="IPR011055">
    <property type="entry name" value="Dup_hybrid_motif"/>
</dbReference>
<evidence type="ECO:0000256" key="1">
    <source>
        <dbReference type="SAM" id="SignalP"/>
    </source>
</evidence>
<dbReference type="RefSeq" id="WP_118383687.1">
    <property type="nucleotide sequence ID" value="NZ_JAOQJV010000001.1"/>
</dbReference>